<dbReference type="CDD" id="cd00609">
    <property type="entry name" value="AAT_like"/>
    <property type="match status" value="1"/>
</dbReference>
<comment type="similarity">
    <text evidence="2">Belongs to the class-I pyridoxal-phosphate-dependent aminotransferase family.</text>
</comment>
<dbReference type="SUPFAM" id="SSF53383">
    <property type="entry name" value="PLP-dependent transferases"/>
    <property type="match status" value="1"/>
</dbReference>
<evidence type="ECO:0000256" key="3">
    <source>
        <dbReference type="ARBA" id="ARBA00012753"/>
    </source>
</evidence>
<comment type="cofactor">
    <cofactor evidence="1">
        <name>pyridoxal 5'-phosphate</name>
        <dbReference type="ChEBI" id="CHEBI:597326"/>
    </cofactor>
</comment>
<dbReference type="PANTHER" id="PTHR46383">
    <property type="entry name" value="ASPARTATE AMINOTRANSFERASE"/>
    <property type="match status" value="1"/>
</dbReference>
<dbReference type="AlphaFoldDB" id="A0A8B2NEG5"/>
<evidence type="ECO:0000256" key="1">
    <source>
        <dbReference type="ARBA" id="ARBA00001933"/>
    </source>
</evidence>
<dbReference type="GO" id="GO:0004069">
    <property type="term" value="F:L-aspartate:2-oxoglutarate aminotransferase activity"/>
    <property type="evidence" value="ECO:0007669"/>
    <property type="project" value="UniProtKB-EC"/>
</dbReference>
<dbReference type="RefSeq" id="WP_111352168.1">
    <property type="nucleotide sequence ID" value="NZ_QHHQ01000010.1"/>
</dbReference>
<evidence type="ECO:0000256" key="2">
    <source>
        <dbReference type="ARBA" id="ARBA00007441"/>
    </source>
</evidence>
<dbReference type="GO" id="GO:0006520">
    <property type="term" value="P:amino acid metabolic process"/>
    <property type="evidence" value="ECO:0007669"/>
    <property type="project" value="InterPro"/>
</dbReference>
<evidence type="ECO:0000313" key="10">
    <source>
        <dbReference type="Proteomes" id="UP000249590"/>
    </source>
</evidence>
<name>A0A8B2NEG5_9HYPH</name>
<keyword evidence="6" id="KW-0663">Pyridoxal phosphate</keyword>
<dbReference type="EC" id="2.6.1.1" evidence="3"/>
<gene>
    <name evidence="9" type="ORF">DLJ53_30795</name>
</gene>
<evidence type="ECO:0000256" key="5">
    <source>
        <dbReference type="ARBA" id="ARBA00022679"/>
    </source>
</evidence>
<protein>
    <recommendedName>
        <fullName evidence="3">aspartate transaminase</fullName>
        <ecNumber evidence="3">2.6.1.1</ecNumber>
    </recommendedName>
</protein>
<dbReference type="InterPro" id="IPR050596">
    <property type="entry name" value="AspAT/PAT-like"/>
</dbReference>
<dbReference type="InterPro" id="IPR015421">
    <property type="entry name" value="PyrdxlP-dep_Trfase_major"/>
</dbReference>
<proteinExistence type="inferred from homology"/>
<dbReference type="Pfam" id="PF00155">
    <property type="entry name" value="Aminotran_1_2"/>
    <property type="match status" value="1"/>
</dbReference>
<dbReference type="Gene3D" id="3.40.640.10">
    <property type="entry name" value="Type I PLP-dependent aspartate aminotransferase-like (Major domain)"/>
    <property type="match status" value="1"/>
</dbReference>
<accession>A0A8B2NEG5</accession>
<comment type="caution">
    <text evidence="9">The sequence shown here is derived from an EMBL/GenBank/DDBJ whole genome shotgun (WGS) entry which is preliminary data.</text>
</comment>
<keyword evidence="10" id="KW-1185">Reference proteome</keyword>
<dbReference type="InterPro" id="IPR004839">
    <property type="entry name" value="Aminotransferase_I/II_large"/>
</dbReference>
<reference evidence="9 10" key="1">
    <citation type="submission" date="2018-05" db="EMBL/GenBank/DDBJ databases">
        <title>Acuticoccus sediminis sp. nov., isolated from deep-sea sediment of Indian Ocean.</title>
        <authorList>
            <person name="Liu X."/>
            <person name="Lai Q."/>
            <person name="Du Y."/>
            <person name="Sun F."/>
            <person name="Zhang X."/>
            <person name="Wang S."/>
            <person name="Shao Z."/>
        </authorList>
    </citation>
    <scope>NUCLEOTIDE SEQUENCE [LARGE SCALE GENOMIC DNA]</scope>
    <source>
        <strain evidence="9 10">PTG4-2</strain>
    </source>
</reference>
<feature type="domain" description="Aminotransferase class I/classII large" evidence="8">
    <location>
        <begin position="35"/>
        <end position="383"/>
    </location>
</feature>
<evidence type="ECO:0000313" key="9">
    <source>
        <dbReference type="EMBL" id="RAH97060.1"/>
    </source>
</evidence>
<dbReference type="EMBL" id="QHHQ01000010">
    <property type="protein sequence ID" value="RAH97060.1"/>
    <property type="molecule type" value="Genomic_DNA"/>
</dbReference>
<evidence type="ECO:0000256" key="4">
    <source>
        <dbReference type="ARBA" id="ARBA00022576"/>
    </source>
</evidence>
<evidence type="ECO:0000256" key="6">
    <source>
        <dbReference type="ARBA" id="ARBA00022898"/>
    </source>
</evidence>
<dbReference type="InterPro" id="IPR015424">
    <property type="entry name" value="PyrdxlP-dep_Trfase"/>
</dbReference>
<comment type="catalytic activity">
    <reaction evidence="7">
        <text>L-aspartate + 2-oxoglutarate = oxaloacetate + L-glutamate</text>
        <dbReference type="Rhea" id="RHEA:21824"/>
        <dbReference type="ChEBI" id="CHEBI:16452"/>
        <dbReference type="ChEBI" id="CHEBI:16810"/>
        <dbReference type="ChEBI" id="CHEBI:29985"/>
        <dbReference type="ChEBI" id="CHEBI:29991"/>
        <dbReference type="EC" id="2.6.1.1"/>
    </reaction>
</comment>
<dbReference type="OrthoDB" id="9804407at2"/>
<evidence type="ECO:0000259" key="8">
    <source>
        <dbReference type="Pfam" id="PF00155"/>
    </source>
</evidence>
<dbReference type="GO" id="GO:0030170">
    <property type="term" value="F:pyridoxal phosphate binding"/>
    <property type="evidence" value="ECO:0007669"/>
    <property type="project" value="InterPro"/>
</dbReference>
<keyword evidence="4 9" id="KW-0032">Aminotransferase</keyword>
<dbReference type="Gene3D" id="3.90.1150.10">
    <property type="entry name" value="Aspartate Aminotransferase, domain 1"/>
    <property type="match status" value="1"/>
</dbReference>
<organism evidence="9 10">
    <name type="scientific">Acuticoccus sediminis</name>
    <dbReference type="NCBI Taxonomy" id="2184697"/>
    <lineage>
        <taxon>Bacteria</taxon>
        <taxon>Pseudomonadati</taxon>
        <taxon>Pseudomonadota</taxon>
        <taxon>Alphaproteobacteria</taxon>
        <taxon>Hyphomicrobiales</taxon>
        <taxon>Amorphaceae</taxon>
        <taxon>Acuticoccus</taxon>
    </lineage>
</organism>
<evidence type="ECO:0000256" key="7">
    <source>
        <dbReference type="ARBA" id="ARBA00049185"/>
    </source>
</evidence>
<dbReference type="NCBIfam" id="NF004770">
    <property type="entry name" value="PRK06108.1"/>
    <property type="match status" value="1"/>
</dbReference>
<keyword evidence="5 9" id="KW-0808">Transferase</keyword>
<sequence>MGDLLAAVRPAAQRTPISGIIRTANYGRAKGPGIIPLWAGEGDLPTPRFIAEAAAKALYDGETFYTHSRGIPELREALAGYYETQFGRPFDPDTFFVTGSGMQAIQLCVAMTVGHDEEILIPSPSWPNATGASTVIGANPVAVPMREADGRWVLTVEDLERAMTPKTRAIFVNSPANPTGWTATQEEMEAILAFARANELWIIADEIYSRFIWTGAERAPSFLDIAEPDDRILWVGTFSKNWAMTGWRMGWIHAPLALRQTLENLIQYSTSGTAVFMQRAGVVALTEGEWFVKSMIERARIGRDIVTEALSGRNRVTFAPPDGAFYAFFKVAGLESSQQAAFALIDEASVGTAPGTAFGDIGEGYVRVCFLRSKDSLTEAMQGIVKYLETLG</sequence>
<dbReference type="Proteomes" id="UP000249590">
    <property type="component" value="Unassembled WGS sequence"/>
</dbReference>
<dbReference type="InterPro" id="IPR015422">
    <property type="entry name" value="PyrdxlP-dep_Trfase_small"/>
</dbReference>